<name>U9UMW0_RHIID</name>
<organism evidence="1">
    <name type="scientific">Rhizophagus irregularis (strain DAOM 181602 / DAOM 197198 / MUCL 43194)</name>
    <name type="common">Arbuscular mycorrhizal fungus</name>
    <name type="synonym">Glomus intraradices</name>
    <dbReference type="NCBI Taxonomy" id="747089"/>
    <lineage>
        <taxon>Eukaryota</taxon>
        <taxon>Fungi</taxon>
        <taxon>Fungi incertae sedis</taxon>
        <taxon>Mucoromycota</taxon>
        <taxon>Glomeromycotina</taxon>
        <taxon>Glomeromycetes</taxon>
        <taxon>Glomerales</taxon>
        <taxon>Glomeraceae</taxon>
        <taxon>Rhizophagus</taxon>
    </lineage>
</organism>
<proteinExistence type="predicted"/>
<dbReference type="HOGENOM" id="CLU_2706082_0_0_1"/>
<dbReference type="EMBL" id="KI277827">
    <property type="protein sequence ID" value="ESA19923.1"/>
    <property type="molecule type" value="Genomic_DNA"/>
</dbReference>
<accession>U9UMW0</accession>
<reference evidence="1" key="1">
    <citation type="submission" date="2013-07" db="EMBL/GenBank/DDBJ databases">
        <title>The genome of an arbuscular mycorrhizal fungus provides insights into the evolution of the oldest plant symbiosis.</title>
        <authorList>
            <consortium name="DOE Joint Genome Institute"/>
            <person name="Tisserant E."/>
            <person name="Malbreil M."/>
            <person name="Kuo A."/>
            <person name="Kohler A."/>
            <person name="Symeonidi A."/>
            <person name="Balestrini R."/>
            <person name="Charron P."/>
            <person name="Duensing N."/>
            <person name="Frei-dit-Frey N."/>
            <person name="Gianinazzi-Pearson V."/>
            <person name="Gilbert B."/>
            <person name="Handa Y."/>
            <person name="Hijri M."/>
            <person name="Kaul R."/>
            <person name="Kawaguchi M."/>
            <person name="Krajinski F."/>
            <person name="Lammers P."/>
            <person name="Lapierre D."/>
            <person name="Masclaux F.G."/>
            <person name="Murat C."/>
            <person name="Morin E."/>
            <person name="Ndikumana S."/>
            <person name="Pagni M."/>
            <person name="Petitpierre D."/>
            <person name="Requena N."/>
            <person name="Rosikiewicz P."/>
            <person name="Riley R."/>
            <person name="Saito K."/>
            <person name="San Clemente H."/>
            <person name="Shapiro H."/>
            <person name="van Tuinen D."/>
            <person name="Becard G."/>
            <person name="Bonfante P."/>
            <person name="Paszkowski U."/>
            <person name="Shachar-Hill Y."/>
            <person name="Young J.P."/>
            <person name="Sanders I.R."/>
            <person name="Henrissat B."/>
            <person name="Rensing S.A."/>
            <person name="Grigoriev I.V."/>
            <person name="Corradi N."/>
            <person name="Roux C."/>
            <person name="Martin F."/>
        </authorList>
    </citation>
    <scope>NUCLEOTIDE SEQUENCE</scope>
    <source>
        <strain evidence="1">DAOM 197198</strain>
    </source>
</reference>
<sequence length="73" mass="8323">MLGNAGLLSHDPMTSKVSVGDLEEMKIEYARYNNDLTTISKFSAILSVPADRRVWSGNELRSMDFWSALDWRE</sequence>
<dbReference type="AlphaFoldDB" id="U9UMW0"/>
<gene>
    <name evidence="1" type="ORF">GLOINDRAFT_19086</name>
</gene>
<protein>
    <submittedName>
        <fullName evidence="1">Uncharacterized protein</fullName>
    </submittedName>
</protein>
<evidence type="ECO:0000313" key="1">
    <source>
        <dbReference type="EMBL" id="ESA19923.1"/>
    </source>
</evidence>